<dbReference type="RefSeq" id="XP_001884085.1">
    <property type="nucleotide sequence ID" value="XM_001884050.1"/>
</dbReference>
<dbReference type="GeneID" id="6079747"/>
<protein>
    <submittedName>
        <fullName evidence="1">Predicted protein</fullName>
    </submittedName>
</protein>
<dbReference type="Proteomes" id="UP000001194">
    <property type="component" value="Unassembled WGS sequence"/>
</dbReference>
<dbReference type="KEGG" id="lbc:LACBIDRAFT_329864"/>
<dbReference type="OrthoDB" id="3144838at2759"/>
<keyword evidence="2" id="KW-1185">Reference proteome</keyword>
<evidence type="ECO:0000313" key="2">
    <source>
        <dbReference type="Proteomes" id="UP000001194"/>
    </source>
</evidence>
<dbReference type="InParanoid" id="B0DJH3"/>
<gene>
    <name evidence="1" type="ORF">LACBIDRAFT_329864</name>
</gene>
<reference evidence="1 2" key="1">
    <citation type="journal article" date="2008" name="Nature">
        <title>The genome of Laccaria bicolor provides insights into mycorrhizal symbiosis.</title>
        <authorList>
            <person name="Martin F."/>
            <person name="Aerts A."/>
            <person name="Ahren D."/>
            <person name="Brun A."/>
            <person name="Danchin E.G.J."/>
            <person name="Duchaussoy F."/>
            <person name="Gibon J."/>
            <person name="Kohler A."/>
            <person name="Lindquist E."/>
            <person name="Pereda V."/>
            <person name="Salamov A."/>
            <person name="Shapiro H.J."/>
            <person name="Wuyts J."/>
            <person name="Blaudez D."/>
            <person name="Buee M."/>
            <person name="Brokstein P."/>
            <person name="Canbaeck B."/>
            <person name="Cohen D."/>
            <person name="Courty P.E."/>
            <person name="Coutinho P.M."/>
            <person name="Delaruelle C."/>
            <person name="Detter J.C."/>
            <person name="Deveau A."/>
            <person name="DiFazio S."/>
            <person name="Duplessis S."/>
            <person name="Fraissinet-Tachet L."/>
            <person name="Lucic E."/>
            <person name="Frey-Klett P."/>
            <person name="Fourrey C."/>
            <person name="Feussner I."/>
            <person name="Gay G."/>
            <person name="Grimwood J."/>
            <person name="Hoegger P.J."/>
            <person name="Jain P."/>
            <person name="Kilaru S."/>
            <person name="Labbe J."/>
            <person name="Lin Y.C."/>
            <person name="Legue V."/>
            <person name="Le Tacon F."/>
            <person name="Marmeisse R."/>
            <person name="Melayah D."/>
            <person name="Montanini B."/>
            <person name="Muratet M."/>
            <person name="Nehls U."/>
            <person name="Niculita-Hirzel H."/>
            <person name="Oudot-Le Secq M.P."/>
            <person name="Peter M."/>
            <person name="Quesneville H."/>
            <person name="Rajashekar B."/>
            <person name="Reich M."/>
            <person name="Rouhier N."/>
            <person name="Schmutz J."/>
            <person name="Yin T."/>
            <person name="Chalot M."/>
            <person name="Henrissat B."/>
            <person name="Kuees U."/>
            <person name="Lucas S."/>
            <person name="Van de Peer Y."/>
            <person name="Podila G.K."/>
            <person name="Polle A."/>
            <person name="Pukkila P.J."/>
            <person name="Richardson P.M."/>
            <person name="Rouze P."/>
            <person name="Sanders I.R."/>
            <person name="Stajich J.E."/>
            <person name="Tunlid A."/>
            <person name="Tuskan G."/>
            <person name="Grigoriev I.V."/>
        </authorList>
    </citation>
    <scope>NUCLEOTIDE SEQUENCE [LARGE SCALE GENOMIC DNA]</scope>
    <source>
        <strain evidence="2">S238N-H82 / ATCC MYA-4686</strain>
    </source>
</reference>
<proteinExistence type="predicted"/>
<dbReference type="EMBL" id="DS547114">
    <property type="protein sequence ID" value="EDR05120.1"/>
    <property type="molecule type" value="Genomic_DNA"/>
</dbReference>
<dbReference type="AlphaFoldDB" id="B0DJH3"/>
<dbReference type="HOGENOM" id="CLU_074865_0_0_1"/>
<name>B0DJH3_LACBS</name>
<sequence>MSEIQARKRRRSLREDSVDVSKIRQIVGFVNALQEEYADIDETEVDLAKMMEHMEKMYSMMKKFKKIKVSFSNASAGDLQNLGVNGKVERFAQRRAKKFDEELKDLRSRVQEIYSHVNMTYEASARMVLDAILLSLGKITQKNTPNKALAIIPEMKQPDALFTHQTHQVIFGGSIDYGIIEYTKDANNDNFEFLIGASATPESILRFAREHFILVEAKREVVVRLVESIPEAVTQAMTVSANAKSVSVFSKCALTDVRWSAPTVWMPSAFASPMGPNFSS</sequence>
<evidence type="ECO:0000313" key="1">
    <source>
        <dbReference type="EMBL" id="EDR05120.1"/>
    </source>
</evidence>
<accession>B0DJH3</accession>
<organism evidence="2">
    <name type="scientific">Laccaria bicolor (strain S238N-H82 / ATCC MYA-4686)</name>
    <name type="common">Bicoloured deceiver</name>
    <name type="synonym">Laccaria laccata var. bicolor</name>
    <dbReference type="NCBI Taxonomy" id="486041"/>
    <lineage>
        <taxon>Eukaryota</taxon>
        <taxon>Fungi</taxon>
        <taxon>Dikarya</taxon>
        <taxon>Basidiomycota</taxon>
        <taxon>Agaricomycotina</taxon>
        <taxon>Agaricomycetes</taxon>
        <taxon>Agaricomycetidae</taxon>
        <taxon>Agaricales</taxon>
        <taxon>Agaricineae</taxon>
        <taxon>Hydnangiaceae</taxon>
        <taxon>Laccaria</taxon>
    </lineage>
</organism>